<dbReference type="GO" id="GO:0003743">
    <property type="term" value="F:translation initiation factor activity"/>
    <property type="evidence" value="ECO:0007669"/>
    <property type="project" value="UniProtKB-KW"/>
</dbReference>
<evidence type="ECO:0000256" key="4">
    <source>
        <dbReference type="SAM" id="MobiDB-lite"/>
    </source>
</evidence>
<dbReference type="AlphaFoldDB" id="A0A926WFH2"/>
<feature type="region of interest" description="Disordered" evidence="4">
    <location>
        <begin position="1"/>
        <end position="24"/>
    </location>
</feature>
<sequence>MSSSNPKSDKRFVYQEFGNGSSPALERAVERPTQELPPNQQNVRVQATRAGRKGKTVTVITGFQTKPETLATLLKQLKTQCGTGGTVKDNEIEIQGDHKQKILEILVKLGYKAKISGG</sequence>
<dbReference type="NCBIfam" id="TIGR01158">
    <property type="entry name" value="SUI1_rel"/>
    <property type="match status" value="1"/>
</dbReference>
<keyword evidence="7" id="KW-1185">Reference proteome</keyword>
<comment type="caution">
    <text evidence="6">The sequence shown here is derived from an EMBL/GenBank/DDBJ whole genome shotgun (WGS) entry which is preliminary data.</text>
</comment>
<dbReference type="CDD" id="cd11567">
    <property type="entry name" value="YciH_like"/>
    <property type="match status" value="1"/>
</dbReference>
<feature type="domain" description="SUI1" evidence="5">
    <location>
        <begin position="52"/>
        <end position="110"/>
    </location>
</feature>
<keyword evidence="6" id="KW-0396">Initiation factor</keyword>
<dbReference type="Pfam" id="PF01253">
    <property type="entry name" value="SUI1"/>
    <property type="match status" value="1"/>
</dbReference>
<evidence type="ECO:0000313" key="6">
    <source>
        <dbReference type="EMBL" id="MBD2293604.1"/>
    </source>
</evidence>
<dbReference type="EMBL" id="JACJQU010000004">
    <property type="protein sequence ID" value="MBD2293604.1"/>
    <property type="molecule type" value="Genomic_DNA"/>
</dbReference>
<evidence type="ECO:0000256" key="1">
    <source>
        <dbReference type="ARBA" id="ARBA00005422"/>
    </source>
</evidence>
<dbReference type="InterPro" id="IPR005872">
    <property type="entry name" value="SUI1_arc_bac"/>
</dbReference>
<protein>
    <submittedName>
        <fullName evidence="6">Translation initiation factor</fullName>
    </submittedName>
</protein>
<dbReference type="PANTHER" id="PTHR12789">
    <property type="entry name" value="DENSITY-REGULATED PROTEIN HOMOLOG"/>
    <property type="match status" value="1"/>
</dbReference>
<gene>
    <name evidence="6" type="ORF">H6G06_08905</name>
</gene>
<dbReference type="GO" id="GO:0002188">
    <property type="term" value="P:translation reinitiation"/>
    <property type="evidence" value="ECO:0007669"/>
    <property type="project" value="TreeGrafter"/>
</dbReference>
<dbReference type="InterPro" id="IPR050318">
    <property type="entry name" value="DENR/SUI1_TIF"/>
</dbReference>
<evidence type="ECO:0000259" key="5">
    <source>
        <dbReference type="PROSITE" id="PS50296"/>
    </source>
</evidence>
<dbReference type="GO" id="GO:0001731">
    <property type="term" value="P:formation of translation preinitiation complex"/>
    <property type="evidence" value="ECO:0007669"/>
    <property type="project" value="TreeGrafter"/>
</dbReference>
<dbReference type="PROSITE" id="PS50296">
    <property type="entry name" value="SUI1"/>
    <property type="match status" value="1"/>
</dbReference>
<dbReference type="GO" id="GO:0006417">
    <property type="term" value="P:regulation of translation"/>
    <property type="evidence" value="ECO:0007669"/>
    <property type="project" value="UniProtKB-KW"/>
</dbReference>
<reference evidence="7" key="1">
    <citation type="journal article" date="2020" name="ISME J.">
        <title>Comparative genomics reveals insights into cyanobacterial evolution and habitat adaptation.</title>
        <authorList>
            <person name="Chen M.Y."/>
            <person name="Teng W.K."/>
            <person name="Zhao L."/>
            <person name="Hu C.X."/>
            <person name="Zhou Y.K."/>
            <person name="Han B.P."/>
            <person name="Song L.R."/>
            <person name="Shu W.S."/>
        </authorList>
    </citation>
    <scope>NUCLEOTIDE SEQUENCE [LARGE SCALE GENOMIC DNA]</scope>
    <source>
        <strain evidence="7">FACHB-251</strain>
    </source>
</reference>
<dbReference type="PANTHER" id="PTHR12789:SF0">
    <property type="entry name" value="DENSITY-REGULATED PROTEIN"/>
    <property type="match status" value="1"/>
</dbReference>
<keyword evidence="3" id="KW-0648">Protein biosynthesis</keyword>
<dbReference type="InterPro" id="IPR001950">
    <property type="entry name" value="SUI1"/>
</dbReference>
<name>A0A926WFH2_9NOST</name>
<proteinExistence type="inferred from homology"/>
<evidence type="ECO:0000256" key="3">
    <source>
        <dbReference type="ARBA" id="ARBA00022917"/>
    </source>
</evidence>
<dbReference type="GO" id="GO:0003729">
    <property type="term" value="F:mRNA binding"/>
    <property type="evidence" value="ECO:0007669"/>
    <property type="project" value="TreeGrafter"/>
</dbReference>
<dbReference type="Proteomes" id="UP000662185">
    <property type="component" value="Unassembled WGS sequence"/>
</dbReference>
<dbReference type="RefSeq" id="WP_190559194.1">
    <property type="nucleotide sequence ID" value="NZ_JACJQU010000004.1"/>
</dbReference>
<dbReference type="NCBIfam" id="NF005669">
    <property type="entry name" value="PRK07451.1"/>
    <property type="match status" value="1"/>
</dbReference>
<evidence type="ECO:0000313" key="7">
    <source>
        <dbReference type="Proteomes" id="UP000662185"/>
    </source>
</evidence>
<dbReference type="SUPFAM" id="SSF55159">
    <property type="entry name" value="eIF1-like"/>
    <property type="match status" value="1"/>
</dbReference>
<dbReference type="InterPro" id="IPR036877">
    <property type="entry name" value="SUI1_dom_sf"/>
</dbReference>
<comment type="similarity">
    <text evidence="1">Belongs to the SUI1 family.</text>
</comment>
<accession>A0A926WFH2</accession>
<organism evidence="6 7">
    <name type="scientific">Anabaena sphaerica FACHB-251</name>
    <dbReference type="NCBI Taxonomy" id="2692883"/>
    <lineage>
        <taxon>Bacteria</taxon>
        <taxon>Bacillati</taxon>
        <taxon>Cyanobacteriota</taxon>
        <taxon>Cyanophyceae</taxon>
        <taxon>Nostocales</taxon>
        <taxon>Nostocaceae</taxon>
        <taxon>Anabaena</taxon>
    </lineage>
</organism>
<evidence type="ECO:0000256" key="2">
    <source>
        <dbReference type="ARBA" id="ARBA00022845"/>
    </source>
</evidence>
<dbReference type="Gene3D" id="3.30.780.10">
    <property type="entry name" value="SUI1-like domain"/>
    <property type="match status" value="1"/>
</dbReference>
<dbReference type="PIRSF" id="PIRSF037511">
    <property type="entry name" value="Transl_init_SUI1_pro"/>
    <property type="match status" value="1"/>
</dbReference>
<keyword evidence="2" id="KW-0810">Translation regulation</keyword>